<gene>
    <name evidence="3" type="ORF">ACFPH6_12255</name>
</gene>
<dbReference type="Pfam" id="PF00296">
    <property type="entry name" value="Bac_luciferase"/>
    <property type="match status" value="1"/>
</dbReference>
<protein>
    <submittedName>
        <fullName evidence="3">LLM class flavin-dependent oxidoreductase</fullName>
    </submittedName>
</protein>
<dbReference type="InterPro" id="IPR050564">
    <property type="entry name" value="F420-G6PD/mer"/>
</dbReference>
<dbReference type="SUPFAM" id="SSF51679">
    <property type="entry name" value="Bacterial luciferase-like"/>
    <property type="match status" value="1"/>
</dbReference>
<name>A0ABV8YL50_9ACTN</name>
<sequence length="339" mass="36075">MERPISTEGLATAVATSNNTSIMYPVMPTDIGQVLPFGRLLQRRGSGRLWIGQSLRLDTHQIFAALAGMGVRVPMGSGVTLAPLRHPYDAAVQARSVAALSGTPYVAGIGPATPDFQQSLLGSAYGKPLTAMREYVTVMRGLIQGDVVRYEGEYHSLEAQLFSLEAQRVEIGLGVLRPRMARMAGAVADVAVTWMTPAGYIGDTLLPALADGAAETGRKTPRVATVVHVAVARPDRDIRLTARSGAGAHLRAEHYTDMLRRGGVQAYPDNPDAGADALVEAGVFVTGTPDEIAAELDRYRHHGVDEIVLNPAGVLNTEGLGATMTDLQDIFAAVDRRRG</sequence>
<reference evidence="4" key="1">
    <citation type="journal article" date="2019" name="Int. J. Syst. Evol. Microbiol.">
        <title>The Global Catalogue of Microorganisms (GCM) 10K type strain sequencing project: providing services to taxonomists for standard genome sequencing and annotation.</title>
        <authorList>
            <consortium name="The Broad Institute Genomics Platform"/>
            <consortium name="The Broad Institute Genome Sequencing Center for Infectious Disease"/>
            <person name="Wu L."/>
            <person name="Ma J."/>
        </authorList>
    </citation>
    <scope>NUCLEOTIDE SEQUENCE [LARGE SCALE GENOMIC DNA]</scope>
    <source>
        <strain evidence="4">DT43</strain>
    </source>
</reference>
<dbReference type="Gene3D" id="3.20.20.30">
    <property type="entry name" value="Luciferase-like domain"/>
    <property type="match status" value="1"/>
</dbReference>
<keyword evidence="1" id="KW-0560">Oxidoreductase</keyword>
<dbReference type="Proteomes" id="UP001596012">
    <property type="component" value="Unassembled WGS sequence"/>
</dbReference>
<organism evidence="3 4">
    <name type="scientific">Streptomyces xiangluensis</name>
    <dbReference type="NCBI Taxonomy" id="2665720"/>
    <lineage>
        <taxon>Bacteria</taxon>
        <taxon>Bacillati</taxon>
        <taxon>Actinomycetota</taxon>
        <taxon>Actinomycetes</taxon>
        <taxon>Kitasatosporales</taxon>
        <taxon>Streptomycetaceae</taxon>
        <taxon>Streptomyces</taxon>
    </lineage>
</organism>
<evidence type="ECO:0000313" key="3">
    <source>
        <dbReference type="EMBL" id="MFC4465302.1"/>
    </source>
</evidence>
<proteinExistence type="predicted"/>
<evidence type="ECO:0000313" key="4">
    <source>
        <dbReference type="Proteomes" id="UP001596012"/>
    </source>
</evidence>
<feature type="domain" description="Luciferase-like" evidence="2">
    <location>
        <begin position="29"/>
        <end position="306"/>
    </location>
</feature>
<evidence type="ECO:0000256" key="1">
    <source>
        <dbReference type="ARBA" id="ARBA00023002"/>
    </source>
</evidence>
<dbReference type="PANTHER" id="PTHR43244">
    <property type="match status" value="1"/>
</dbReference>
<dbReference type="RefSeq" id="WP_386341179.1">
    <property type="nucleotide sequence ID" value="NZ_JBHSFG010000020.1"/>
</dbReference>
<keyword evidence="4" id="KW-1185">Reference proteome</keyword>
<dbReference type="PANTHER" id="PTHR43244:SF1">
    <property type="entry name" value="5,10-METHYLENETETRAHYDROMETHANOPTERIN REDUCTASE"/>
    <property type="match status" value="1"/>
</dbReference>
<comment type="caution">
    <text evidence="3">The sequence shown here is derived from an EMBL/GenBank/DDBJ whole genome shotgun (WGS) entry which is preliminary data.</text>
</comment>
<dbReference type="InterPro" id="IPR036661">
    <property type="entry name" value="Luciferase-like_sf"/>
</dbReference>
<dbReference type="EMBL" id="JBHSFG010000020">
    <property type="protein sequence ID" value="MFC4465302.1"/>
    <property type="molecule type" value="Genomic_DNA"/>
</dbReference>
<dbReference type="InterPro" id="IPR011251">
    <property type="entry name" value="Luciferase-like_dom"/>
</dbReference>
<evidence type="ECO:0000259" key="2">
    <source>
        <dbReference type="Pfam" id="PF00296"/>
    </source>
</evidence>
<accession>A0ABV8YL50</accession>